<dbReference type="InterPro" id="IPR058531">
    <property type="entry name" value="Baseplate_J_M"/>
</dbReference>
<protein>
    <submittedName>
        <fullName evidence="5">Putative phage protein gp47/JayE</fullName>
    </submittedName>
</protein>
<dbReference type="RefSeq" id="WP_132257545.1">
    <property type="nucleotide sequence ID" value="NZ_SLZQ01000002.1"/>
</dbReference>
<gene>
    <name evidence="5" type="ORF">EDC30_102211</name>
</gene>
<dbReference type="PANTHER" id="PTHR37829">
    <property type="entry name" value="PHAGE-LIKE ELEMENT PBSX PROTEIN XKDT"/>
    <property type="match status" value="1"/>
</dbReference>
<dbReference type="Proteomes" id="UP000295382">
    <property type="component" value="Unassembled WGS sequence"/>
</dbReference>
<comment type="similarity">
    <text evidence="1">Belongs to the Mu gp47/PBSX XkdT family.</text>
</comment>
<dbReference type="InterPro" id="IPR058530">
    <property type="entry name" value="Baseplate_J-like_C"/>
</dbReference>
<comment type="caution">
    <text evidence="5">The sequence shown here is derived from an EMBL/GenBank/DDBJ whole genome shotgun (WGS) entry which is preliminary data.</text>
</comment>
<feature type="domain" description="Baseplate protein J-like barrel" evidence="2">
    <location>
        <begin position="89"/>
        <end position="161"/>
    </location>
</feature>
<evidence type="ECO:0000259" key="2">
    <source>
        <dbReference type="Pfam" id="PF04865"/>
    </source>
</evidence>
<dbReference type="OrthoDB" id="7565172at2"/>
<dbReference type="Pfam" id="PF26079">
    <property type="entry name" value="Baseplate_J_C"/>
    <property type="match status" value="1"/>
</dbReference>
<reference evidence="5 6" key="1">
    <citation type="submission" date="2019-03" db="EMBL/GenBank/DDBJ databases">
        <title>Genomic Encyclopedia of Type Strains, Phase IV (KMG-IV): sequencing the most valuable type-strain genomes for metagenomic binning, comparative biology and taxonomic classification.</title>
        <authorList>
            <person name="Goeker M."/>
        </authorList>
    </citation>
    <scope>NUCLEOTIDE SEQUENCE [LARGE SCALE GENOMIC DNA]</scope>
    <source>
        <strain evidence="5 6">DSM 7445</strain>
    </source>
</reference>
<accession>A0A4R3HZ09</accession>
<evidence type="ECO:0000313" key="6">
    <source>
        <dbReference type="Proteomes" id="UP000295382"/>
    </source>
</evidence>
<sequence length="352" mass="36118">MALIIPSLDQIRAAILRDQVNLNPNVDTSPDSDTYIRATGDAGAIHGLYQYASWGVNQFFPDTADPENLVRHASARGITQLPATNAAGTMKLTGNVGAAVPIGTVAQVNGVQYQTKVAGVIGDDGSVSVAAAALIAGPAGNLANMTAGTLLAAPDGIDANVVFTEMGGGVAAESMASLLARLLDRLRQPPAGGNKFDYVSWAKEVPGVTEAYVYPKRRGLGTVDVAVLSNGVPATAQLRADVLAHIEEKAPPHGDTMILSPQDVMVAVTAVIALAPGADLDTVTTAIQKALQAYFATLKPGDTAIRSRIQTIIGEVVGVADYNVTAPAANVATLVDADHIERAALGAVTIGI</sequence>
<organism evidence="5 6">
    <name type="scientific">Paucimonas lemoignei</name>
    <name type="common">Pseudomonas lemoignei</name>
    <dbReference type="NCBI Taxonomy" id="29443"/>
    <lineage>
        <taxon>Bacteria</taxon>
        <taxon>Pseudomonadati</taxon>
        <taxon>Pseudomonadota</taxon>
        <taxon>Betaproteobacteria</taxon>
        <taxon>Burkholderiales</taxon>
        <taxon>Burkholderiaceae</taxon>
        <taxon>Paucimonas</taxon>
    </lineage>
</organism>
<evidence type="ECO:0000313" key="5">
    <source>
        <dbReference type="EMBL" id="TCS38472.1"/>
    </source>
</evidence>
<dbReference type="InterPro" id="IPR006949">
    <property type="entry name" value="Barrel_Baseplate_J-like"/>
</dbReference>
<name>A0A4R3HZ09_PAULE</name>
<proteinExistence type="inferred from homology"/>
<evidence type="ECO:0000259" key="3">
    <source>
        <dbReference type="Pfam" id="PF26078"/>
    </source>
</evidence>
<feature type="domain" description="Baseplate J-like C-terminal" evidence="4">
    <location>
        <begin position="266"/>
        <end position="350"/>
    </location>
</feature>
<evidence type="ECO:0000259" key="4">
    <source>
        <dbReference type="Pfam" id="PF26079"/>
    </source>
</evidence>
<keyword evidence="6" id="KW-1185">Reference proteome</keyword>
<dbReference type="Pfam" id="PF26078">
    <property type="entry name" value="Baseplate_J_M"/>
    <property type="match status" value="1"/>
</dbReference>
<dbReference type="InterPro" id="IPR052399">
    <property type="entry name" value="Phage_Baseplate_Assmbl_Protein"/>
</dbReference>
<evidence type="ECO:0000256" key="1">
    <source>
        <dbReference type="ARBA" id="ARBA00038087"/>
    </source>
</evidence>
<dbReference type="EMBL" id="SLZQ01000002">
    <property type="protein sequence ID" value="TCS38472.1"/>
    <property type="molecule type" value="Genomic_DNA"/>
</dbReference>
<dbReference type="Pfam" id="PF04865">
    <property type="entry name" value="Baseplate_J"/>
    <property type="match status" value="1"/>
</dbReference>
<dbReference type="PANTHER" id="PTHR37829:SF3">
    <property type="entry name" value="PROTEIN JAYE-RELATED"/>
    <property type="match status" value="1"/>
</dbReference>
<dbReference type="AlphaFoldDB" id="A0A4R3HZ09"/>
<feature type="domain" description="Baseplate J-like central" evidence="3">
    <location>
        <begin position="190"/>
        <end position="251"/>
    </location>
</feature>